<evidence type="ECO:0000313" key="7">
    <source>
        <dbReference type="Proteomes" id="UP000515158"/>
    </source>
</evidence>
<evidence type="ECO:0000256" key="5">
    <source>
        <dbReference type="SAM" id="SignalP"/>
    </source>
</evidence>
<dbReference type="KEGG" id="tpal:117647482"/>
<dbReference type="OrthoDB" id="199913at2759"/>
<comment type="similarity">
    <text evidence="2 4">Belongs to the AB hydrolase superfamily. Lipase family.</text>
</comment>
<keyword evidence="3" id="KW-0964">Secreted</keyword>
<keyword evidence="7" id="KW-1185">Reference proteome</keyword>
<feature type="signal peptide" evidence="5">
    <location>
        <begin position="1"/>
        <end position="19"/>
    </location>
</feature>
<evidence type="ECO:0000259" key="6">
    <source>
        <dbReference type="Pfam" id="PF00151"/>
    </source>
</evidence>
<dbReference type="PANTHER" id="PTHR11610">
    <property type="entry name" value="LIPASE"/>
    <property type="match status" value="1"/>
</dbReference>
<dbReference type="CDD" id="cd00707">
    <property type="entry name" value="Pancreat_lipase_like"/>
    <property type="match status" value="1"/>
</dbReference>
<evidence type="ECO:0000313" key="8">
    <source>
        <dbReference type="RefSeq" id="XP_034245131.1"/>
    </source>
</evidence>
<dbReference type="InterPro" id="IPR000734">
    <property type="entry name" value="TAG_lipase"/>
</dbReference>
<evidence type="ECO:0000256" key="3">
    <source>
        <dbReference type="ARBA" id="ARBA00022525"/>
    </source>
</evidence>
<protein>
    <submittedName>
        <fullName evidence="8">Pancreatic lipase-related protein 2-like</fullName>
    </submittedName>
</protein>
<dbReference type="GO" id="GO:0017171">
    <property type="term" value="F:serine hydrolase activity"/>
    <property type="evidence" value="ECO:0007669"/>
    <property type="project" value="TreeGrafter"/>
</dbReference>
<dbReference type="GO" id="GO:0016298">
    <property type="term" value="F:lipase activity"/>
    <property type="evidence" value="ECO:0007669"/>
    <property type="project" value="InterPro"/>
</dbReference>
<dbReference type="AlphaFoldDB" id="A0A6P8Z5L6"/>
<dbReference type="GeneID" id="117647482"/>
<dbReference type="GO" id="GO:0005615">
    <property type="term" value="C:extracellular space"/>
    <property type="evidence" value="ECO:0007669"/>
    <property type="project" value="TreeGrafter"/>
</dbReference>
<gene>
    <name evidence="8" type="primary">LOC117647482</name>
</gene>
<accession>A0A6P8Z5L6</accession>
<evidence type="ECO:0000256" key="4">
    <source>
        <dbReference type="RuleBase" id="RU004262"/>
    </source>
</evidence>
<dbReference type="Pfam" id="PF00151">
    <property type="entry name" value="Lipase"/>
    <property type="match status" value="1"/>
</dbReference>
<dbReference type="RefSeq" id="XP_034245131.1">
    <property type="nucleotide sequence ID" value="XM_034389240.1"/>
</dbReference>
<sequence length="342" mass="37736">MRAFMGLAVLLLCVAATLGRVWPWTPDVPDKEAEKKVKFELYTRDNPEEPEMATVSELPETLKYFNNALPTKILVHGWHGSKKHTIELKNAYLSVADMNVFLINWHEVDTLYYPGAAARVKSVARQQGAFITYLVQQLGLRGEDLHIVGHSLGAHIAGLSSLHIEGDFTIGRITGLDPAGPLFKDGRENRLDKSHAAFVDIIHTCGNVFGYHDPIGHADFYPNGGGAFQPGCLLADITTGKCSHNRAYSLFGESINNEDAFLARPSLLDTKDSSFCSRVDTDADKVPMGAFVPESARGVFCLATRAEAPFGYGDEDVDVVTNWASSLQAKLMKLAFWRRRHD</sequence>
<organism evidence="8">
    <name type="scientific">Thrips palmi</name>
    <name type="common">Melon thrips</name>
    <dbReference type="NCBI Taxonomy" id="161013"/>
    <lineage>
        <taxon>Eukaryota</taxon>
        <taxon>Metazoa</taxon>
        <taxon>Ecdysozoa</taxon>
        <taxon>Arthropoda</taxon>
        <taxon>Hexapoda</taxon>
        <taxon>Insecta</taxon>
        <taxon>Pterygota</taxon>
        <taxon>Neoptera</taxon>
        <taxon>Paraneoptera</taxon>
        <taxon>Thysanoptera</taxon>
        <taxon>Terebrantia</taxon>
        <taxon>Thripoidea</taxon>
        <taxon>Thripidae</taxon>
        <taxon>Thrips</taxon>
    </lineage>
</organism>
<dbReference type="Gene3D" id="3.40.50.1820">
    <property type="entry name" value="alpha/beta hydrolase"/>
    <property type="match status" value="1"/>
</dbReference>
<dbReference type="InterPro" id="IPR029058">
    <property type="entry name" value="AB_hydrolase_fold"/>
</dbReference>
<dbReference type="PANTHER" id="PTHR11610:SF173">
    <property type="entry name" value="LIPASE DOMAIN-CONTAINING PROTEIN-RELATED"/>
    <property type="match status" value="1"/>
</dbReference>
<dbReference type="PRINTS" id="PR00821">
    <property type="entry name" value="TAGLIPASE"/>
</dbReference>
<dbReference type="InParanoid" id="A0A6P8Z5L6"/>
<name>A0A6P8Z5L6_THRPL</name>
<feature type="domain" description="Lipase" evidence="6">
    <location>
        <begin position="31"/>
        <end position="263"/>
    </location>
</feature>
<feature type="chain" id="PRO_5027589546" evidence="5">
    <location>
        <begin position="20"/>
        <end position="342"/>
    </location>
</feature>
<evidence type="ECO:0000256" key="2">
    <source>
        <dbReference type="ARBA" id="ARBA00010701"/>
    </source>
</evidence>
<comment type="subcellular location">
    <subcellularLocation>
        <location evidence="1">Secreted</location>
    </subcellularLocation>
</comment>
<dbReference type="InterPro" id="IPR033906">
    <property type="entry name" value="Lipase_N"/>
</dbReference>
<keyword evidence="5" id="KW-0732">Signal</keyword>
<dbReference type="GO" id="GO:0016042">
    <property type="term" value="P:lipid catabolic process"/>
    <property type="evidence" value="ECO:0007669"/>
    <property type="project" value="TreeGrafter"/>
</dbReference>
<evidence type="ECO:0000256" key="1">
    <source>
        <dbReference type="ARBA" id="ARBA00004613"/>
    </source>
</evidence>
<proteinExistence type="inferred from homology"/>
<dbReference type="InterPro" id="IPR013818">
    <property type="entry name" value="Lipase"/>
</dbReference>
<dbReference type="SUPFAM" id="SSF53474">
    <property type="entry name" value="alpha/beta-Hydrolases"/>
    <property type="match status" value="1"/>
</dbReference>
<reference evidence="8" key="1">
    <citation type="submission" date="2025-08" db="UniProtKB">
        <authorList>
            <consortium name="RefSeq"/>
        </authorList>
    </citation>
    <scope>IDENTIFICATION</scope>
    <source>
        <tissue evidence="8">Total insect</tissue>
    </source>
</reference>
<dbReference type="Proteomes" id="UP000515158">
    <property type="component" value="Unplaced"/>
</dbReference>